<dbReference type="Proteomes" id="UP001178508">
    <property type="component" value="Chromosome 20"/>
</dbReference>
<proteinExistence type="predicted"/>
<feature type="region of interest" description="Disordered" evidence="1">
    <location>
        <begin position="1"/>
        <end position="72"/>
    </location>
</feature>
<name>A0AAV1H7V9_XYRNO</name>
<evidence type="ECO:0000313" key="2">
    <source>
        <dbReference type="EMBL" id="CAJ1082077.1"/>
    </source>
</evidence>
<evidence type="ECO:0000313" key="3">
    <source>
        <dbReference type="Proteomes" id="UP001178508"/>
    </source>
</evidence>
<dbReference type="AlphaFoldDB" id="A0AAV1H7V9"/>
<feature type="compositionally biased region" description="Acidic residues" evidence="1">
    <location>
        <begin position="10"/>
        <end position="72"/>
    </location>
</feature>
<organism evidence="2 3">
    <name type="scientific">Xyrichtys novacula</name>
    <name type="common">Pearly razorfish</name>
    <name type="synonym">Hemipteronotus novacula</name>
    <dbReference type="NCBI Taxonomy" id="13765"/>
    <lineage>
        <taxon>Eukaryota</taxon>
        <taxon>Metazoa</taxon>
        <taxon>Chordata</taxon>
        <taxon>Craniata</taxon>
        <taxon>Vertebrata</taxon>
        <taxon>Euteleostomi</taxon>
        <taxon>Actinopterygii</taxon>
        <taxon>Neopterygii</taxon>
        <taxon>Teleostei</taxon>
        <taxon>Neoteleostei</taxon>
        <taxon>Acanthomorphata</taxon>
        <taxon>Eupercaria</taxon>
        <taxon>Labriformes</taxon>
        <taxon>Labridae</taxon>
        <taxon>Xyrichtys</taxon>
    </lineage>
</organism>
<evidence type="ECO:0000256" key="1">
    <source>
        <dbReference type="SAM" id="MobiDB-lite"/>
    </source>
</evidence>
<reference evidence="2" key="1">
    <citation type="submission" date="2023-08" db="EMBL/GenBank/DDBJ databases">
        <authorList>
            <person name="Alioto T."/>
            <person name="Alioto T."/>
            <person name="Gomez Garrido J."/>
        </authorList>
    </citation>
    <scope>NUCLEOTIDE SEQUENCE</scope>
</reference>
<keyword evidence="3" id="KW-1185">Reference proteome</keyword>
<protein>
    <submittedName>
        <fullName evidence="2">Uncharacterized protein LOC117812783</fullName>
    </submittedName>
</protein>
<dbReference type="EMBL" id="OY660883">
    <property type="protein sequence ID" value="CAJ1082077.1"/>
    <property type="molecule type" value="Genomic_DNA"/>
</dbReference>
<accession>A0AAV1H7V9</accession>
<sequence length="215" mass="24569">MQEEVQSLTAEEEKEEACSDEEEEEDAYSDEEEEEDAYSDEEEEEEACSAKQEEEDACSDEEEEEDACSVEEEEQSVFREYINPADELVSLVWDIILIELIHMVMKGFPTTGPPPNFSSVAMRLKRILVAEKRGADVNINCSHKKILKICKAVHKDLSKEFGKEGLWNGLMVQDETVIEAVVDSLNKHLSPKRPNRVKRFFKSLFRPFTALLKSG</sequence>
<gene>
    <name evidence="2" type="ORF">XNOV1_A027164</name>
</gene>